<protein>
    <recommendedName>
        <fullName evidence="2">Chorismate lyase</fullName>
    </recommendedName>
</protein>
<accession>A0A1Z1MHU6</accession>
<evidence type="ECO:0000313" key="1">
    <source>
        <dbReference type="EMBL" id="ARW65536.1"/>
    </source>
</evidence>
<keyword evidence="1" id="KW-0150">Chloroplast</keyword>
<geneLocation type="chloroplast" evidence="1"/>
<proteinExistence type="predicted"/>
<dbReference type="GeneID" id="33358532"/>
<dbReference type="RefSeq" id="YP_009396350.1">
    <property type="nucleotide sequence ID" value="NC_035282.1"/>
</dbReference>
<gene>
    <name evidence="1" type="primary">ycf21</name>
</gene>
<dbReference type="SUPFAM" id="SSF64288">
    <property type="entry name" value="Chorismate lyase-like"/>
    <property type="match status" value="1"/>
</dbReference>
<sequence length="170" mass="20526">MRSYNNKFNFICILQEKKIKNLTYIKPIIKIITDNEGSHTRVINYLSKTDTTIKTSQLKDRNIKRRIRYVWLETSLYTNITFARSLWNIQNNKSILKQQNNYMPIGQLFIKNKSDIHKEINEIYICYCKDLEKKLKFSGIIWGRKYILNQKNNSYVMIQEFFSPNLMFFN</sequence>
<dbReference type="AlphaFoldDB" id="A0A1Z1MHU6"/>
<dbReference type="Pfam" id="PF01947">
    <property type="entry name" value="Rv2949c-like"/>
    <property type="match status" value="1"/>
</dbReference>
<reference evidence="1" key="1">
    <citation type="journal article" date="2017" name="J. Phycol.">
        <title>Analysis of chloroplast genomes and a supermatrix inform reclassification of the Rhodomelaceae (Rhodophyta).</title>
        <authorList>
            <person name="Diaz-Tapia P."/>
            <person name="Maggs C.A."/>
            <person name="West J.A."/>
            <person name="Verbruggen H."/>
        </authorList>
    </citation>
    <scope>NUCLEOTIDE SEQUENCE</scope>
    <source>
        <strain evidence="1">PD899</strain>
    </source>
</reference>
<organism evidence="1">
    <name type="scientific">Polysiphonia scopulorum</name>
    <dbReference type="NCBI Taxonomy" id="257860"/>
    <lineage>
        <taxon>Eukaryota</taxon>
        <taxon>Rhodophyta</taxon>
        <taxon>Florideophyceae</taxon>
        <taxon>Rhodymeniophycidae</taxon>
        <taxon>Ceramiales</taxon>
        <taxon>Rhodomelaceae</taxon>
        <taxon>Polysiphonioideae</taxon>
        <taxon>Polysiphonia</taxon>
    </lineage>
</organism>
<keyword evidence="1" id="KW-0934">Plastid</keyword>
<dbReference type="InterPro" id="IPR028978">
    <property type="entry name" value="Chorismate_lyase_/UTRA_dom_sf"/>
</dbReference>
<name>A0A1Z1MHU6_9FLOR</name>
<dbReference type="EMBL" id="MF101438">
    <property type="protein sequence ID" value="ARW65536.1"/>
    <property type="molecule type" value="Genomic_DNA"/>
</dbReference>
<dbReference type="Gene3D" id="3.40.1410.10">
    <property type="entry name" value="Chorismate lyase-like"/>
    <property type="match status" value="1"/>
</dbReference>
<evidence type="ECO:0008006" key="2">
    <source>
        <dbReference type="Google" id="ProtNLM"/>
    </source>
</evidence>
<dbReference type="InterPro" id="IPR002800">
    <property type="entry name" value="Rv2949c-like"/>
</dbReference>